<dbReference type="GeneID" id="54291237"/>
<evidence type="ECO:0000256" key="1">
    <source>
        <dbReference type="SAM" id="SignalP"/>
    </source>
</evidence>
<protein>
    <recommendedName>
        <fullName evidence="4">Lytic polysaccharide monooxygenase</fullName>
    </recommendedName>
</protein>
<dbReference type="OrthoDB" id="3691081at2759"/>
<sequence>MAPIHLLFAAGLLAIASIAEARIDKIQVNQWNVPGCKGHTSSPQFELQAGECWSLMAHSIKVQAPHNELKYFGWFRELSDLSYSCGVQYFSDPDCRITRQPTPGPDGKYRDTDYGVAALPWKLTKCVSPEDRGRIIRSIKFVCPHPFYQSRPKDVKTKVGGVPLGPLTIGGVNVKGVKLLTQTVLKPLWTTDPTGGAVIVPTTQFVTELASERSLPTLMPRARRSRYVWMLNPFNGADVCYICWQKHGVHFECESGLDTVERECGQNPRDNFRTIPVATTTQFVRITEVPRPVVQVATKQAATKQVAARQAVTKRGTLKKKVMIQDPFLPSNTCATVKWKHNGKHAQKLVIKGPRSCPKNGKIAYPIWINRAIFMNGTATVVQPVPATTRFTMTRVVEVTAGPLPTHTIYVRNQSSG</sequence>
<reference evidence="2" key="1">
    <citation type="journal article" date="2020" name="Stud. Mycol.">
        <title>101 Dothideomycetes genomes: a test case for predicting lifestyles and emergence of pathogens.</title>
        <authorList>
            <person name="Haridas S."/>
            <person name="Albert R."/>
            <person name="Binder M."/>
            <person name="Bloem J."/>
            <person name="Labutti K."/>
            <person name="Salamov A."/>
            <person name="Andreopoulos B."/>
            <person name="Baker S."/>
            <person name="Barry K."/>
            <person name="Bills G."/>
            <person name="Bluhm B."/>
            <person name="Cannon C."/>
            <person name="Castanera R."/>
            <person name="Culley D."/>
            <person name="Daum C."/>
            <person name="Ezra D."/>
            <person name="Gonzalez J."/>
            <person name="Henrissat B."/>
            <person name="Kuo A."/>
            <person name="Liang C."/>
            <person name="Lipzen A."/>
            <person name="Lutzoni F."/>
            <person name="Magnuson J."/>
            <person name="Mondo S."/>
            <person name="Nolan M."/>
            <person name="Ohm R."/>
            <person name="Pangilinan J."/>
            <person name="Park H.-J."/>
            <person name="Ramirez L."/>
            <person name="Alfaro M."/>
            <person name="Sun H."/>
            <person name="Tritt A."/>
            <person name="Yoshinaga Y."/>
            <person name="Zwiers L.-H."/>
            <person name="Turgeon B."/>
            <person name="Goodwin S."/>
            <person name="Spatafora J."/>
            <person name="Crous P."/>
            <person name="Grigoriev I."/>
        </authorList>
    </citation>
    <scope>NUCLEOTIDE SEQUENCE</scope>
    <source>
        <strain evidence="2">CBS 175.79</strain>
    </source>
</reference>
<keyword evidence="1" id="KW-0732">Signal</keyword>
<dbReference type="EMBL" id="ML978069">
    <property type="protein sequence ID" value="KAF2015525.1"/>
    <property type="molecule type" value="Genomic_DNA"/>
</dbReference>
<name>A0A6A5XQF6_9PLEO</name>
<feature type="chain" id="PRO_5025471147" description="Lytic polysaccharide monooxygenase" evidence="1">
    <location>
        <begin position="22"/>
        <end position="417"/>
    </location>
</feature>
<evidence type="ECO:0008006" key="4">
    <source>
        <dbReference type="Google" id="ProtNLM"/>
    </source>
</evidence>
<accession>A0A6A5XQF6</accession>
<dbReference type="Proteomes" id="UP000799778">
    <property type="component" value="Unassembled WGS sequence"/>
</dbReference>
<evidence type="ECO:0000313" key="3">
    <source>
        <dbReference type="Proteomes" id="UP000799778"/>
    </source>
</evidence>
<dbReference type="RefSeq" id="XP_033383864.1">
    <property type="nucleotide sequence ID" value="XM_033533840.1"/>
</dbReference>
<feature type="signal peptide" evidence="1">
    <location>
        <begin position="1"/>
        <end position="21"/>
    </location>
</feature>
<dbReference type="AlphaFoldDB" id="A0A6A5XQF6"/>
<keyword evidence="3" id="KW-1185">Reference proteome</keyword>
<evidence type="ECO:0000313" key="2">
    <source>
        <dbReference type="EMBL" id="KAF2015525.1"/>
    </source>
</evidence>
<proteinExistence type="predicted"/>
<organism evidence="2 3">
    <name type="scientific">Aaosphaeria arxii CBS 175.79</name>
    <dbReference type="NCBI Taxonomy" id="1450172"/>
    <lineage>
        <taxon>Eukaryota</taxon>
        <taxon>Fungi</taxon>
        <taxon>Dikarya</taxon>
        <taxon>Ascomycota</taxon>
        <taxon>Pezizomycotina</taxon>
        <taxon>Dothideomycetes</taxon>
        <taxon>Pleosporomycetidae</taxon>
        <taxon>Pleosporales</taxon>
        <taxon>Pleosporales incertae sedis</taxon>
        <taxon>Aaosphaeria</taxon>
    </lineage>
</organism>
<gene>
    <name evidence="2" type="ORF">BU24DRAFT_491759</name>
</gene>